<feature type="transmembrane region" description="Helical" evidence="1">
    <location>
        <begin position="12"/>
        <end position="31"/>
    </location>
</feature>
<feature type="transmembrane region" description="Helical" evidence="1">
    <location>
        <begin position="91"/>
        <end position="112"/>
    </location>
</feature>
<evidence type="ECO:0000313" key="2">
    <source>
        <dbReference type="EMBL" id="CAJ0590287.1"/>
    </source>
</evidence>
<sequence length="174" mass="19100">MCCHFLFQTQKICLVVSILMYVSDCVVFVLLSLIFGSILAITDAFVLCLTLVSIVTMQRLLITLSLLGNTILRVPIIVALIRTVVIAALGYVYFLTIIFSPLAIVFYACLCLQLQKLRRLSTTGVRVTVQRVPQQQFVSTATVPITFTTASSPQASTPAYFGRPPPPYPTAPPI</sequence>
<dbReference type="EMBL" id="CATQJL010000001">
    <property type="protein sequence ID" value="CAJ0590287.1"/>
    <property type="molecule type" value="Genomic_DNA"/>
</dbReference>
<keyword evidence="1" id="KW-0812">Transmembrane</keyword>
<evidence type="ECO:0000256" key="1">
    <source>
        <dbReference type="SAM" id="Phobius"/>
    </source>
</evidence>
<feature type="transmembrane region" description="Helical" evidence="1">
    <location>
        <begin position="37"/>
        <end position="57"/>
    </location>
</feature>
<feature type="transmembrane region" description="Helical" evidence="1">
    <location>
        <begin position="64"/>
        <end position="85"/>
    </location>
</feature>
<proteinExistence type="predicted"/>
<organism evidence="2 3">
    <name type="scientific">Cylicocyclus nassatus</name>
    <name type="common">Nematode worm</name>
    <dbReference type="NCBI Taxonomy" id="53992"/>
    <lineage>
        <taxon>Eukaryota</taxon>
        <taxon>Metazoa</taxon>
        <taxon>Ecdysozoa</taxon>
        <taxon>Nematoda</taxon>
        <taxon>Chromadorea</taxon>
        <taxon>Rhabditida</taxon>
        <taxon>Rhabditina</taxon>
        <taxon>Rhabditomorpha</taxon>
        <taxon>Strongyloidea</taxon>
        <taxon>Strongylidae</taxon>
        <taxon>Cylicocyclus</taxon>
    </lineage>
</organism>
<keyword evidence="3" id="KW-1185">Reference proteome</keyword>
<reference evidence="2" key="1">
    <citation type="submission" date="2023-07" db="EMBL/GenBank/DDBJ databases">
        <authorList>
            <consortium name="CYATHOMIX"/>
        </authorList>
    </citation>
    <scope>NUCLEOTIDE SEQUENCE</scope>
    <source>
        <strain evidence="2">N/A</strain>
    </source>
</reference>
<dbReference type="AlphaFoldDB" id="A0AA36GDN9"/>
<comment type="caution">
    <text evidence="2">The sequence shown here is derived from an EMBL/GenBank/DDBJ whole genome shotgun (WGS) entry which is preliminary data.</text>
</comment>
<keyword evidence="1" id="KW-0472">Membrane</keyword>
<keyword evidence="1" id="KW-1133">Transmembrane helix</keyword>
<dbReference type="Proteomes" id="UP001176961">
    <property type="component" value="Unassembled WGS sequence"/>
</dbReference>
<gene>
    <name evidence="2" type="ORF">CYNAS_LOCUS2270</name>
</gene>
<accession>A0AA36GDN9</accession>
<protein>
    <submittedName>
        <fullName evidence="2">Uncharacterized protein</fullName>
    </submittedName>
</protein>
<name>A0AA36GDN9_CYLNA</name>
<evidence type="ECO:0000313" key="3">
    <source>
        <dbReference type="Proteomes" id="UP001176961"/>
    </source>
</evidence>